<comment type="subcellular location">
    <subcellularLocation>
        <location evidence="2">Cell membrane</location>
    </subcellularLocation>
</comment>
<feature type="transmembrane region" description="Helical" evidence="13">
    <location>
        <begin position="419"/>
        <end position="440"/>
    </location>
</feature>
<keyword evidence="17" id="KW-1185">Reference proteome</keyword>
<dbReference type="InterPro" id="IPR003594">
    <property type="entry name" value="HATPase_dom"/>
</dbReference>
<dbReference type="SMART" id="SM00387">
    <property type="entry name" value="HATPase_c"/>
    <property type="match status" value="2"/>
</dbReference>
<evidence type="ECO:0000259" key="15">
    <source>
        <dbReference type="PROSITE" id="PS50110"/>
    </source>
</evidence>
<feature type="transmembrane region" description="Helical" evidence="13">
    <location>
        <begin position="39"/>
        <end position="62"/>
    </location>
</feature>
<evidence type="ECO:0000256" key="4">
    <source>
        <dbReference type="ARBA" id="ARBA00022475"/>
    </source>
</evidence>
<dbReference type="EMBL" id="VDCQ01000002">
    <property type="protein sequence ID" value="TNJ67988.1"/>
    <property type="molecule type" value="Genomic_DNA"/>
</dbReference>
<dbReference type="InterPro" id="IPR036097">
    <property type="entry name" value="HisK_dim/P_sf"/>
</dbReference>
<dbReference type="Gene3D" id="3.40.50.2300">
    <property type="match status" value="1"/>
</dbReference>
<keyword evidence="6" id="KW-0808">Transferase</keyword>
<dbReference type="Pfam" id="PF07695">
    <property type="entry name" value="7TMR-DISM_7TM"/>
    <property type="match status" value="1"/>
</dbReference>
<dbReference type="Pfam" id="PF00072">
    <property type="entry name" value="Response_reg"/>
    <property type="match status" value="1"/>
</dbReference>
<dbReference type="InterPro" id="IPR003661">
    <property type="entry name" value="HisK_dim/P_dom"/>
</dbReference>
<dbReference type="InterPro" id="IPR004358">
    <property type="entry name" value="Sig_transdc_His_kin-like_C"/>
</dbReference>
<keyword evidence="8" id="KW-0418">Kinase</keyword>
<dbReference type="Pfam" id="PF00512">
    <property type="entry name" value="HisKA"/>
    <property type="match status" value="1"/>
</dbReference>
<comment type="caution">
    <text evidence="16">The sequence shown here is derived from an EMBL/GenBank/DDBJ whole genome shotgun (WGS) entry which is preliminary data.</text>
</comment>
<dbReference type="EC" id="2.7.13.3" evidence="3"/>
<evidence type="ECO:0000256" key="2">
    <source>
        <dbReference type="ARBA" id="ARBA00004236"/>
    </source>
</evidence>
<sequence>MGNRVRDVRFFSGGGFIMEEESRIRHNVQIGIAMKNKRFLVMLCCIFAYLLLNGIVAAQLLFPPREFPQAVGGSLDAIAWDFQNRGAIPLRGEWEFYDGRLLGPDDFRNDPALAAGRELVRVPGNWNGFVAGGRSYGYGAGTYRLTVRLAQPEVYSLRAKKIRLSSRIYLNGVDKGGSGTPALTGSGFVASNLPFLGTEKLETGSVDIIIQVANFVYSNGGLVQTPEFGFASDVADNRDKSRMIDMVLITVMLTFGLYFAGMFRQWRQERYLMHLSLFCLFTGLYFTIDNEIVAVMLFPAFPFEWLQKMLYLWSILASFFFSLYVYRCIGEEERAAHRWLRRILYVYMALIVLVPNSVLSYGLLPSMFMQTAIFLQIVYALISSRSKGTPGTSYVVLGVLFMIINIVVCQYRYLFAIEAPVYVAVTPLLLVFSQALLMSLRLQQAFLEKERLSRQLIAYDRLKDEFLAKTSHELRTPLHGIVNLSQTMLDDVSTALDPKHRENVWLLNSVGRRLAGLVHDILDMSQIRQGRLHMNMTAVDVRMTVRFVMDMLLVFHTNKRVVVTCELGEDVPLVRADENRLRQVLHNLLENALKFTDRGTVRIFADRRGDRLAISVSDTGRGIPAGQRERIFRPYEQHGTDDGPRVGGIGLGLSITKQLIELQGGELELKSEEGEGSCFTFTLQIAGGGQAASASTALQAQTDVAGISMAISLESGKRGEATVLLVDDELSNLKVLIDIVSSMNFAYRAVHSGEEALAKLKHAPLPDIVLLDVMMPHMSGIEVCREIRVLHGVAELPVLMLTASGQIGDMVASFQAGANDILQKPFEPAELKARMQSLLYMKQSVERASRKELDYLQAQITPHFLYNSLNAIMGLSYKDIDKLRETLLNLTTYLRAKFTFTFDDQSILLERELELVQAYAAIEQLRFGSRLRVCLHVDETHTFLLPPLTIQPLVENAIRHGIGPKLAGGTVHVTVRRANGCIQISVEDDGAGMTPDTLSMLKSGAGKGVGIGNVNRRLQMLYGRKLEIASEIGKGTIVKFTLPEEPHD</sequence>
<name>A0A5C4TGA4_9BACL</name>
<dbReference type="InterPro" id="IPR010559">
    <property type="entry name" value="Sig_transdc_His_kin_internal"/>
</dbReference>
<evidence type="ECO:0000256" key="13">
    <source>
        <dbReference type="SAM" id="Phobius"/>
    </source>
</evidence>
<dbReference type="CDD" id="cd16922">
    <property type="entry name" value="HATPase_EvgS-ArcB-TorS-like"/>
    <property type="match status" value="1"/>
</dbReference>
<dbReference type="PANTHER" id="PTHR43047">
    <property type="entry name" value="TWO-COMPONENT HISTIDINE PROTEIN KINASE"/>
    <property type="match status" value="1"/>
</dbReference>
<dbReference type="Proteomes" id="UP000307943">
    <property type="component" value="Unassembled WGS sequence"/>
</dbReference>
<feature type="domain" description="Histidine kinase" evidence="14">
    <location>
        <begin position="950"/>
        <end position="1046"/>
    </location>
</feature>
<dbReference type="InterPro" id="IPR011006">
    <property type="entry name" value="CheY-like_superfamily"/>
</dbReference>
<feature type="modified residue" description="4-aspartylphosphate" evidence="12">
    <location>
        <position position="772"/>
    </location>
</feature>
<dbReference type="PROSITE" id="PS50110">
    <property type="entry name" value="RESPONSE_REGULATORY"/>
    <property type="match status" value="1"/>
</dbReference>
<dbReference type="CDD" id="cd00082">
    <property type="entry name" value="HisKA"/>
    <property type="match status" value="1"/>
</dbReference>
<organism evidence="16 17">
    <name type="scientific">Paenibacillus hemerocallicola</name>
    <dbReference type="NCBI Taxonomy" id="1172614"/>
    <lineage>
        <taxon>Bacteria</taxon>
        <taxon>Bacillati</taxon>
        <taxon>Bacillota</taxon>
        <taxon>Bacilli</taxon>
        <taxon>Bacillales</taxon>
        <taxon>Paenibacillaceae</taxon>
        <taxon>Paenibacillus</taxon>
    </lineage>
</organism>
<evidence type="ECO:0000256" key="7">
    <source>
        <dbReference type="ARBA" id="ARBA00022741"/>
    </source>
</evidence>
<gene>
    <name evidence="16" type="ORF">FE784_02295</name>
</gene>
<evidence type="ECO:0000256" key="12">
    <source>
        <dbReference type="PROSITE-ProRule" id="PRU00169"/>
    </source>
</evidence>
<dbReference type="SUPFAM" id="SSF52172">
    <property type="entry name" value="CheY-like"/>
    <property type="match status" value="1"/>
</dbReference>
<dbReference type="AlphaFoldDB" id="A0A5C4TGA4"/>
<dbReference type="InterPro" id="IPR011623">
    <property type="entry name" value="7TMR_DISM_rcpt_extracell_dom1"/>
</dbReference>
<keyword evidence="11 13" id="KW-0472">Membrane</keyword>
<dbReference type="GO" id="GO:0005524">
    <property type="term" value="F:ATP binding"/>
    <property type="evidence" value="ECO:0007669"/>
    <property type="project" value="UniProtKB-KW"/>
</dbReference>
<dbReference type="PANTHER" id="PTHR43047:SF72">
    <property type="entry name" value="OSMOSENSING HISTIDINE PROTEIN KINASE SLN1"/>
    <property type="match status" value="1"/>
</dbReference>
<dbReference type="GO" id="GO:0000155">
    <property type="term" value="F:phosphorelay sensor kinase activity"/>
    <property type="evidence" value="ECO:0007669"/>
    <property type="project" value="InterPro"/>
</dbReference>
<evidence type="ECO:0000256" key="3">
    <source>
        <dbReference type="ARBA" id="ARBA00012438"/>
    </source>
</evidence>
<evidence type="ECO:0000256" key="9">
    <source>
        <dbReference type="ARBA" id="ARBA00022840"/>
    </source>
</evidence>
<evidence type="ECO:0000256" key="10">
    <source>
        <dbReference type="ARBA" id="ARBA00023012"/>
    </source>
</evidence>
<dbReference type="SMART" id="SM00388">
    <property type="entry name" value="HisKA"/>
    <property type="match status" value="1"/>
</dbReference>
<dbReference type="SMART" id="SM00448">
    <property type="entry name" value="REC"/>
    <property type="match status" value="1"/>
</dbReference>
<feature type="transmembrane region" description="Helical" evidence="13">
    <location>
        <begin position="310"/>
        <end position="327"/>
    </location>
</feature>
<evidence type="ECO:0000256" key="6">
    <source>
        <dbReference type="ARBA" id="ARBA00022679"/>
    </source>
</evidence>
<dbReference type="InterPro" id="IPR036890">
    <property type="entry name" value="HATPase_C_sf"/>
</dbReference>
<keyword evidence="4" id="KW-1003">Cell membrane</keyword>
<accession>A0A5C4TGA4</accession>
<keyword evidence="13" id="KW-1133">Transmembrane helix</keyword>
<evidence type="ECO:0000259" key="14">
    <source>
        <dbReference type="PROSITE" id="PS50109"/>
    </source>
</evidence>
<feature type="domain" description="Histidine kinase" evidence="14">
    <location>
        <begin position="469"/>
        <end position="687"/>
    </location>
</feature>
<keyword evidence="10" id="KW-0902">Two-component regulatory system</keyword>
<proteinExistence type="predicted"/>
<dbReference type="InterPro" id="IPR005467">
    <property type="entry name" value="His_kinase_dom"/>
</dbReference>
<feature type="transmembrane region" description="Helical" evidence="13">
    <location>
        <begin position="394"/>
        <end position="413"/>
    </location>
</feature>
<dbReference type="Gene3D" id="1.10.287.130">
    <property type="match status" value="1"/>
</dbReference>
<feature type="transmembrane region" description="Helical" evidence="13">
    <location>
        <begin position="339"/>
        <end position="358"/>
    </location>
</feature>
<evidence type="ECO:0000313" key="17">
    <source>
        <dbReference type="Proteomes" id="UP000307943"/>
    </source>
</evidence>
<dbReference type="GO" id="GO:0009927">
    <property type="term" value="F:histidine phosphotransfer kinase activity"/>
    <property type="evidence" value="ECO:0007669"/>
    <property type="project" value="TreeGrafter"/>
</dbReference>
<evidence type="ECO:0000256" key="8">
    <source>
        <dbReference type="ARBA" id="ARBA00022777"/>
    </source>
</evidence>
<dbReference type="Pfam" id="PF06580">
    <property type="entry name" value="His_kinase"/>
    <property type="match status" value="1"/>
</dbReference>
<dbReference type="OrthoDB" id="9809348at2"/>
<dbReference type="InterPro" id="IPR001789">
    <property type="entry name" value="Sig_transdc_resp-reg_receiver"/>
</dbReference>
<dbReference type="FunFam" id="3.30.565.10:FF:000023">
    <property type="entry name" value="PAS domain-containing sensor histidine kinase"/>
    <property type="match status" value="1"/>
</dbReference>
<feature type="transmembrane region" description="Helical" evidence="13">
    <location>
        <begin position="275"/>
        <end position="298"/>
    </location>
</feature>
<keyword evidence="9" id="KW-0067">ATP-binding</keyword>
<reference evidence="16 17" key="1">
    <citation type="submission" date="2019-05" db="EMBL/GenBank/DDBJ databases">
        <title>We sequenced the genome of Paenibacillus hemerocallicola KCTC 33185 for further insight into its adaptation and study the phylogeny of Paenibacillus.</title>
        <authorList>
            <person name="Narsing Rao M.P."/>
        </authorList>
    </citation>
    <scope>NUCLEOTIDE SEQUENCE [LARGE SCALE GENOMIC DNA]</scope>
    <source>
        <strain evidence="16 17">KCTC 33185</strain>
    </source>
</reference>
<evidence type="ECO:0000313" key="16">
    <source>
        <dbReference type="EMBL" id="TNJ67988.1"/>
    </source>
</evidence>
<evidence type="ECO:0000256" key="1">
    <source>
        <dbReference type="ARBA" id="ARBA00000085"/>
    </source>
</evidence>
<evidence type="ECO:0000256" key="11">
    <source>
        <dbReference type="ARBA" id="ARBA00023136"/>
    </source>
</evidence>
<feature type="transmembrane region" description="Helical" evidence="13">
    <location>
        <begin position="243"/>
        <end position="263"/>
    </location>
</feature>
<dbReference type="PRINTS" id="PR00344">
    <property type="entry name" value="BCTRLSENSOR"/>
</dbReference>
<comment type="catalytic activity">
    <reaction evidence="1">
        <text>ATP + protein L-histidine = ADP + protein N-phospho-L-histidine.</text>
        <dbReference type="EC" id="2.7.13.3"/>
    </reaction>
</comment>
<keyword evidence="5 12" id="KW-0597">Phosphoprotein</keyword>
<keyword evidence="13" id="KW-0812">Transmembrane</keyword>
<keyword evidence="7" id="KW-0547">Nucleotide-binding</keyword>
<protein>
    <recommendedName>
        <fullName evidence="3">histidine kinase</fullName>
        <ecNumber evidence="3">2.7.13.3</ecNumber>
    </recommendedName>
</protein>
<dbReference type="Pfam" id="PF02518">
    <property type="entry name" value="HATPase_c"/>
    <property type="match status" value="2"/>
</dbReference>
<evidence type="ECO:0000256" key="5">
    <source>
        <dbReference type="ARBA" id="ARBA00022553"/>
    </source>
</evidence>
<dbReference type="PROSITE" id="PS50109">
    <property type="entry name" value="HIS_KIN"/>
    <property type="match status" value="2"/>
</dbReference>
<dbReference type="Gene3D" id="3.30.565.10">
    <property type="entry name" value="Histidine kinase-like ATPase, C-terminal domain"/>
    <property type="match status" value="2"/>
</dbReference>
<dbReference type="SUPFAM" id="SSF55874">
    <property type="entry name" value="ATPase domain of HSP90 chaperone/DNA topoisomerase II/histidine kinase"/>
    <property type="match status" value="2"/>
</dbReference>
<dbReference type="GO" id="GO:0005886">
    <property type="term" value="C:plasma membrane"/>
    <property type="evidence" value="ECO:0007669"/>
    <property type="project" value="UniProtKB-SubCell"/>
</dbReference>
<feature type="domain" description="Response regulatory" evidence="15">
    <location>
        <begin position="722"/>
        <end position="839"/>
    </location>
</feature>
<dbReference type="SUPFAM" id="SSF47384">
    <property type="entry name" value="Homodimeric domain of signal transducing histidine kinase"/>
    <property type="match status" value="1"/>
</dbReference>